<gene>
    <name evidence="1" type="ORF">QO001_005684</name>
</gene>
<evidence type="ECO:0000313" key="2">
    <source>
        <dbReference type="Proteomes" id="UP001223420"/>
    </source>
</evidence>
<name>A0AAJ1WYQ5_9HYPH</name>
<reference evidence="1" key="1">
    <citation type="submission" date="2023-07" db="EMBL/GenBank/DDBJ databases">
        <title>Genomic Encyclopedia of Type Strains, Phase IV (KMG-IV): sequencing the most valuable type-strain genomes for metagenomic binning, comparative biology and taxonomic classification.</title>
        <authorList>
            <person name="Goeker M."/>
        </authorList>
    </citation>
    <scope>NUCLEOTIDE SEQUENCE</scope>
    <source>
        <strain evidence="1">DSM 19569</strain>
    </source>
</reference>
<organism evidence="1 2">
    <name type="scientific">Methylobacterium brachiatum</name>
    <dbReference type="NCBI Taxonomy" id="269660"/>
    <lineage>
        <taxon>Bacteria</taxon>
        <taxon>Pseudomonadati</taxon>
        <taxon>Pseudomonadota</taxon>
        <taxon>Alphaproteobacteria</taxon>
        <taxon>Hyphomicrobiales</taxon>
        <taxon>Methylobacteriaceae</taxon>
        <taxon>Methylobacterium</taxon>
    </lineage>
</organism>
<protein>
    <submittedName>
        <fullName evidence="1">Uncharacterized protein</fullName>
    </submittedName>
</protein>
<proteinExistence type="predicted"/>
<evidence type="ECO:0000313" key="1">
    <source>
        <dbReference type="EMBL" id="MDQ0546732.1"/>
    </source>
</evidence>
<dbReference type="Proteomes" id="UP001223420">
    <property type="component" value="Unassembled WGS sequence"/>
</dbReference>
<comment type="caution">
    <text evidence="1">The sequence shown here is derived from an EMBL/GenBank/DDBJ whole genome shotgun (WGS) entry which is preliminary data.</text>
</comment>
<dbReference type="RefSeq" id="WP_230367921.1">
    <property type="nucleotide sequence ID" value="NZ_JAJALK010000017.1"/>
</dbReference>
<sequence>MTKSKDEHDAHEDAWPFEEVLIAGRTAARARQQRFLHYIADTDPSLSAALASEAARFDVLTRTVIEPAMREVADEVMQRGWHVSVVRDDDLDRLAPFATPGIRFYCSRRPPRIATVDWVWPPAFVAFYGCAQIRAVRTHVELDEVDTGAAPFHDETPLPYPEVTRDAVRALLVAFLDHL</sequence>
<accession>A0AAJ1WYQ5</accession>
<dbReference type="EMBL" id="JAUSWL010000017">
    <property type="protein sequence ID" value="MDQ0546732.1"/>
    <property type="molecule type" value="Genomic_DNA"/>
</dbReference>
<dbReference type="AlphaFoldDB" id="A0AAJ1WYQ5"/>